<gene>
    <name evidence="5" type="ORF">FW778_03830</name>
</gene>
<dbReference type="FunFam" id="3.40.605.10:FF:000003">
    <property type="entry name" value="Methylmalonate-semialdehyde dehydrogenase [acylating]"/>
    <property type="match status" value="1"/>
</dbReference>
<evidence type="ECO:0000259" key="4">
    <source>
        <dbReference type="Pfam" id="PF00171"/>
    </source>
</evidence>
<dbReference type="InterPro" id="IPR015590">
    <property type="entry name" value="Aldehyde_DH_dom"/>
</dbReference>
<organism evidence="5 6">
    <name type="scientific">Ginsengibacter hankyongi</name>
    <dbReference type="NCBI Taxonomy" id="2607284"/>
    <lineage>
        <taxon>Bacteria</taxon>
        <taxon>Pseudomonadati</taxon>
        <taxon>Bacteroidota</taxon>
        <taxon>Chitinophagia</taxon>
        <taxon>Chitinophagales</taxon>
        <taxon>Chitinophagaceae</taxon>
        <taxon>Ginsengibacter</taxon>
    </lineage>
</organism>
<dbReference type="GO" id="GO:0006574">
    <property type="term" value="P:L-valine catabolic process"/>
    <property type="evidence" value="ECO:0007669"/>
    <property type="project" value="TreeGrafter"/>
</dbReference>
<name>A0A5J5IM74_9BACT</name>
<dbReference type="Gene3D" id="3.40.309.10">
    <property type="entry name" value="Aldehyde Dehydrogenase, Chain A, domain 2"/>
    <property type="match status" value="1"/>
</dbReference>
<dbReference type="GO" id="GO:0004491">
    <property type="term" value="F:methylmalonate-semialdehyde dehydrogenase (acylating, NAD) activity"/>
    <property type="evidence" value="ECO:0007669"/>
    <property type="project" value="UniProtKB-EC"/>
</dbReference>
<dbReference type="AlphaFoldDB" id="A0A5J5IM74"/>
<dbReference type="SUPFAM" id="SSF53720">
    <property type="entry name" value="ALDH-like"/>
    <property type="match status" value="1"/>
</dbReference>
<sequence length="490" mass="53373">MDVLKNYINGRWVNSVSKETIDVVNPATGEVLAKVPFGVYTATDVETAVNAAKIAYQQWKDVTVLKRIQPLFKLKQLFEDNADEIARTITLECGKTLAESNGEVQRAIENIEVAAGAPMLLQSEFLENITTGIDEYMIRQPLGVTACIAPFNFPAMISFWFLPYAIACGNSMIIKPSEKVPLTMMKIFELIGQLDIPSGLINLVHGGKQSVDALLDHPDIKSISFVGSTAVAKYIYSRGTAKGKRVQAQGGAKNPVVILPDADLEITSQIITDSVYGCAGQRCLAASVVIAIDDNSKIRDSLYASAKARTVGFGLNKGVEMGPVISKESKRRIETLIAQGEAEGGSILLDGRNASVKDYEQGNFIQPTILENIPIDGDLIKTEIFGPVMSLLHMKTVDDAIAFINNGKYGNMACLFTSSGSSARKFRSQAMAGNIGINIGVAAPMAQFPFSGWKESFFGDLHGQGKHAIEFFTQTKVVIERWPKEWSRKF</sequence>
<dbReference type="Pfam" id="PF00171">
    <property type="entry name" value="Aldedh"/>
    <property type="match status" value="1"/>
</dbReference>
<keyword evidence="6" id="KW-1185">Reference proteome</keyword>
<evidence type="ECO:0000256" key="3">
    <source>
        <dbReference type="ARBA" id="ARBA00023027"/>
    </source>
</evidence>
<reference evidence="5 6" key="1">
    <citation type="submission" date="2019-09" db="EMBL/GenBank/DDBJ databases">
        <title>Draft genome sequence of Ginsengibacter sp. BR5-29.</title>
        <authorList>
            <person name="Im W.-T."/>
        </authorList>
    </citation>
    <scope>NUCLEOTIDE SEQUENCE [LARGE SCALE GENOMIC DNA]</scope>
    <source>
        <strain evidence="5 6">BR5-29</strain>
    </source>
</reference>
<feature type="domain" description="Aldehyde dehydrogenase" evidence="4">
    <location>
        <begin position="12"/>
        <end position="478"/>
    </location>
</feature>
<dbReference type="InterPro" id="IPR016162">
    <property type="entry name" value="Ald_DH_N"/>
</dbReference>
<keyword evidence="2" id="KW-0560">Oxidoreductase</keyword>
<comment type="caution">
    <text evidence="5">The sequence shown here is derived from an EMBL/GenBank/DDBJ whole genome shotgun (WGS) entry which is preliminary data.</text>
</comment>
<dbReference type="PANTHER" id="PTHR43866">
    <property type="entry name" value="MALONATE-SEMIALDEHYDE DEHYDROGENASE"/>
    <property type="match status" value="1"/>
</dbReference>
<dbReference type="Gene3D" id="3.40.605.10">
    <property type="entry name" value="Aldehyde Dehydrogenase, Chain A, domain 1"/>
    <property type="match status" value="1"/>
</dbReference>
<proteinExistence type="predicted"/>
<keyword evidence="3" id="KW-0520">NAD</keyword>
<dbReference type="EMBL" id="VYQF01000001">
    <property type="protein sequence ID" value="KAA9041177.1"/>
    <property type="molecule type" value="Genomic_DNA"/>
</dbReference>
<dbReference type="GO" id="GO:0006210">
    <property type="term" value="P:thymine catabolic process"/>
    <property type="evidence" value="ECO:0007669"/>
    <property type="project" value="TreeGrafter"/>
</dbReference>
<dbReference type="InterPro" id="IPR010061">
    <property type="entry name" value="MeMal-semiAld_DH"/>
</dbReference>
<dbReference type="InterPro" id="IPR016160">
    <property type="entry name" value="Ald_DH_CS_CYS"/>
</dbReference>
<dbReference type="InterPro" id="IPR016163">
    <property type="entry name" value="Ald_DH_C"/>
</dbReference>
<dbReference type="PANTHER" id="PTHR43866:SF4">
    <property type="entry name" value="MALONATE-SEMIALDEHYDE DEHYDROGENASE"/>
    <property type="match status" value="1"/>
</dbReference>
<evidence type="ECO:0000256" key="1">
    <source>
        <dbReference type="ARBA" id="ARBA00013048"/>
    </source>
</evidence>
<dbReference type="FunFam" id="3.40.309.10:FF:000002">
    <property type="entry name" value="Methylmalonate-semialdehyde dehydrogenase (Acylating)"/>
    <property type="match status" value="1"/>
</dbReference>
<dbReference type="RefSeq" id="WP_150413266.1">
    <property type="nucleotide sequence ID" value="NZ_VYQF01000001.1"/>
</dbReference>
<evidence type="ECO:0000313" key="5">
    <source>
        <dbReference type="EMBL" id="KAA9041177.1"/>
    </source>
</evidence>
<dbReference type="PROSITE" id="PS00070">
    <property type="entry name" value="ALDEHYDE_DEHYDR_CYS"/>
    <property type="match status" value="1"/>
</dbReference>
<dbReference type="Proteomes" id="UP000326903">
    <property type="component" value="Unassembled WGS sequence"/>
</dbReference>
<dbReference type="NCBIfam" id="TIGR01722">
    <property type="entry name" value="MMSDH"/>
    <property type="match status" value="1"/>
</dbReference>
<dbReference type="EC" id="1.2.1.27" evidence="1"/>
<dbReference type="CDD" id="cd07085">
    <property type="entry name" value="ALDH_F6_MMSDH"/>
    <property type="match status" value="1"/>
</dbReference>
<dbReference type="InterPro" id="IPR016161">
    <property type="entry name" value="Ald_DH/histidinol_DH"/>
</dbReference>
<evidence type="ECO:0000313" key="6">
    <source>
        <dbReference type="Proteomes" id="UP000326903"/>
    </source>
</evidence>
<evidence type="ECO:0000256" key="2">
    <source>
        <dbReference type="ARBA" id="ARBA00023002"/>
    </source>
</evidence>
<protein>
    <recommendedName>
        <fullName evidence="1">methylmalonate-semialdehyde dehydrogenase (CoA acylating)</fullName>
        <ecNumber evidence="1">1.2.1.27</ecNumber>
    </recommendedName>
</protein>
<accession>A0A5J5IM74</accession>